<dbReference type="SUPFAM" id="SSF90112">
    <property type="entry name" value="Neurotransmitter-gated ion-channel transmembrane pore"/>
    <property type="match status" value="1"/>
</dbReference>
<keyword evidence="3 14" id="KW-0812">Transmembrane</keyword>
<keyword evidence="6" id="KW-0406">Ion transport</keyword>
<organism evidence="18 19">
    <name type="scientific">Hydra vulgaris</name>
    <name type="common">Hydra</name>
    <name type="synonym">Hydra attenuata</name>
    <dbReference type="NCBI Taxonomy" id="6087"/>
    <lineage>
        <taxon>Eukaryota</taxon>
        <taxon>Metazoa</taxon>
        <taxon>Cnidaria</taxon>
        <taxon>Hydrozoa</taxon>
        <taxon>Hydroidolina</taxon>
        <taxon>Anthoathecata</taxon>
        <taxon>Aplanulata</taxon>
        <taxon>Hydridae</taxon>
        <taxon>Hydra</taxon>
    </lineage>
</organism>
<evidence type="ECO:0000256" key="5">
    <source>
        <dbReference type="ARBA" id="ARBA00023018"/>
    </source>
</evidence>
<feature type="domain" description="Neurotransmitter-gated ion-channel ligand-binding" evidence="16">
    <location>
        <begin position="22"/>
        <end position="228"/>
    </location>
</feature>
<keyword evidence="9" id="KW-0675">Receptor</keyword>
<dbReference type="PRINTS" id="PR00254">
    <property type="entry name" value="NICOTINICR"/>
</dbReference>
<evidence type="ECO:0000256" key="14">
    <source>
        <dbReference type="SAM" id="Phobius"/>
    </source>
</evidence>
<evidence type="ECO:0000259" key="17">
    <source>
        <dbReference type="Pfam" id="PF02932"/>
    </source>
</evidence>
<keyword evidence="18" id="KW-1185">Reference proteome</keyword>
<feature type="transmembrane region" description="Helical" evidence="14">
    <location>
        <begin position="264"/>
        <end position="282"/>
    </location>
</feature>
<reference evidence="19" key="1">
    <citation type="submission" date="2025-08" db="UniProtKB">
        <authorList>
            <consortium name="RefSeq"/>
        </authorList>
    </citation>
    <scope>IDENTIFICATION</scope>
</reference>
<dbReference type="SUPFAM" id="SSF63712">
    <property type="entry name" value="Nicotinic receptor ligand binding domain-like"/>
    <property type="match status" value="1"/>
</dbReference>
<dbReference type="Gene3D" id="1.20.58.390">
    <property type="entry name" value="Neurotransmitter-gated ion-channel transmembrane domain"/>
    <property type="match status" value="1"/>
</dbReference>
<keyword evidence="5" id="KW-0770">Synapse</keyword>
<name>A0ABM4C7H3_HYDVU</name>
<feature type="transmembrane region" description="Helical" evidence="14">
    <location>
        <begin position="231"/>
        <end position="252"/>
    </location>
</feature>
<feature type="domain" description="Neurotransmitter-gated ion-channel transmembrane" evidence="17">
    <location>
        <begin position="236"/>
        <end position="456"/>
    </location>
</feature>
<dbReference type="Pfam" id="PF02931">
    <property type="entry name" value="Neur_chan_LBD"/>
    <property type="match status" value="1"/>
</dbReference>
<dbReference type="InterPro" id="IPR006202">
    <property type="entry name" value="Neur_chan_lig-bd"/>
</dbReference>
<feature type="transmembrane region" description="Helical" evidence="14">
    <location>
        <begin position="439"/>
        <end position="458"/>
    </location>
</feature>
<evidence type="ECO:0000256" key="11">
    <source>
        <dbReference type="ARBA" id="ARBA00023286"/>
    </source>
</evidence>
<dbReference type="RefSeq" id="XP_065657563.1">
    <property type="nucleotide sequence ID" value="XM_065801491.1"/>
</dbReference>
<evidence type="ECO:0000256" key="3">
    <source>
        <dbReference type="ARBA" id="ARBA00022692"/>
    </source>
</evidence>
<dbReference type="Pfam" id="PF02932">
    <property type="entry name" value="Neur_chan_memb"/>
    <property type="match status" value="1"/>
</dbReference>
<dbReference type="InterPro" id="IPR036719">
    <property type="entry name" value="Neuro-gated_channel_TM_sf"/>
</dbReference>
<evidence type="ECO:0000256" key="2">
    <source>
        <dbReference type="ARBA" id="ARBA00022475"/>
    </source>
</evidence>
<sequence length="464" mass="53966">MIAFLFVGVILRNFLEAHPLEEDLHFNLFRNYNPDYKSNKNRDALILTFDIALSKLMKLNEKNEVLHLYVWVRQYWHEKYFQWNASDWEGISSVTVSTDRIWKPDITLYNNVDEEFQGLDIYGKTKATINSDGSVVWFLPIILRSSCKIDTKYFPFDEQKCLLIFGSWANDYRAIDIYPKNSRGDLSTLDENGQFFISGFDVTRRLENFTCCPYPFVTLTYEIIIQRRAKYYLFKIILPGVLITLLSCFSFVIPPVTGERASLVMGNFLTLLVYMLIVSDSVPASSDSLPLLVIFYKILLFVIGLALITSCLIYCMCVKIVPVPKWLKVNFLRNNFVNLYRIVAAKYCRNKQNSVKSGCKKQRRTSTNSHVITSHSPKFHGIQRDRNLLDLKKIYGITKSCDKNEIAYLKHINEYLINFSMRDTNRSDWEDIAYVIDKLLLTGFMLLLGISIIFIFAYPPKVVF</sequence>
<dbReference type="CDD" id="cd19051">
    <property type="entry name" value="LGIC_TM_cation"/>
    <property type="match status" value="1"/>
</dbReference>
<dbReference type="CDD" id="cd18997">
    <property type="entry name" value="LGIC_ECD_nAChR"/>
    <property type="match status" value="1"/>
</dbReference>
<dbReference type="InterPro" id="IPR006029">
    <property type="entry name" value="Neurotrans-gated_channel_TM"/>
</dbReference>
<keyword evidence="1" id="KW-0813">Transport</keyword>
<comment type="subcellular location">
    <subcellularLocation>
        <location evidence="13">Synaptic cell membrane</location>
        <topology evidence="13">Multi-pass membrane protein</topology>
    </subcellularLocation>
</comment>
<dbReference type="PRINTS" id="PR00252">
    <property type="entry name" value="NRIONCHANNEL"/>
</dbReference>
<keyword evidence="2" id="KW-1003">Cell membrane</keyword>
<dbReference type="GeneID" id="136082374"/>
<evidence type="ECO:0000256" key="10">
    <source>
        <dbReference type="ARBA" id="ARBA00023180"/>
    </source>
</evidence>
<dbReference type="InterPro" id="IPR006201">
    <property type="entry name" value="Neur_channel"/>
</dbReference>
<keyword evidence="8" id="KW-1015">Disulfide bond</keyword>
<dbReference type="Gene3D" id="2.70.170.10">
    <property type="entry name" value="Neurotransmitter-gated ion-channel ligand-binding domain"/>
    <property type="match status" value="1"/>
</dbReference>
<feature type="chain" id="PRO_5045903026" evidence="15">
    <location>
        <begin position="18"/>
        <end position="464"/>
    </location>
</feature>
<evidence type="ECO:0000256" key="7">
    <source>
        <dbReference type="ARBA" id="ARBA00023136"/>
    </source>
</evidence>
<keyword evidence="11" id="KW-1071">Ligand-gated ion channel</keyword>
<feature type="signal peptide" evidence="15">
    <location>
        <begin position="1"/>
        <end position="17"/>
    </location>
</feature>
<dbReference type="Proteomes" id="UP001652625">
    <property type="component" value="Chromosome 07"/>
</dbReference>
<evidence type="ECO:0000259" key="16">
    <source>
        <dbReference type="Pfam" id="PF02931"/>
    </source>
</evidence>
<evidence type="ECO:0000256" key="4">
    <source>
        <dbReference type="ARBA" id="ARBA00022989"/>
    </source>
</evidence>
<keyword evidence="7 14" id="KW-0472">Membrane</keyword>
<accession>A0ABM4C7H3</accession>
<evidence type="ECO:0000256" key="6">
    <source>
        <dbReference type="ARBA" id="ARBA00023065"/>
    </source>
</evidence>
<evidence type="ECO:0000256" key="1">
    <source>
        <dbReference type="ARBA" id="ARBA00022448"/>
    </source>
</evidence>
<dbReference type="InterPro" id="IPR036734">
    <property type="entry name" value="Neur_chan_lig-bd_sf"/>
</dbReference>
<keyword evidence="12" id="KW-0407">Ion channel</keyword>
<keyword evidence="10" id="KW-0325">Glycoprotein</keyword>
<dbReference type="InterPro" id="IPR038050">
    <property type="entry name" value="Neuro_actylchol_rec"/>
</dbReference>
<dbReference type="PANTHER" id="PTHR18945">
    <property type="entry name" value="NEUROTRANSMITTER GATED ION CHANNEL"/>
    <property type="match status" value="1"/>
</dbReference>
<dbReference type="InterPro" id="IPR002394">
    <property type="entry name" value="Nicotinic_acetylcholine_rcpt"/>
</dbReference>
<proteinExistence type="predicted"/>
<feature type="transmembrane region" description="Helical" evidence="14">
    <location>
        <begin position="294"/>
        <end position="318"/>
    </location>
</feature>
<evidence type="ECO:0000313" key="19">
    <source>
        <dbReference type="RefSeq" id="XP_065657563.1"/>
    </source>
</evidence>
<evidence type="ECO:0000256" key="15">
    <source>
        <dbReference type="SAM" id="SignalP"/>
    </source>
</evidence>
<evidence type="ECO:0000256" key="9">
    <source>
        <dbReference type="ARBA" id="ARBA00023170"/>
    </source>
</evidence>
<protein>
    <submittedName>
        <fullName evidence="19">Neuronal acetylcholine receptor subunit alpha-9-like isoform X1</fullName>
    </submittedName>
</protein>
<keyword evidence="4 14" id="KW-1133">Transmembrane helix</keyword>
<evidence type="ECO:0000313" key="18">
    <source>
        <dbReference type="Proteomes" id="UP001652625"/>
    </source>
</evidence>
<keyword evidence="15" id="KW-0732">Signal</keyword>
<evidence type="ECO:0000256" key="8">
    <source>
        <dbReference type="ARBA" id="ARBA00023157"/>
    </source>
</evidence>
<evidence type="ECO:0000256" key="13">
    <source>
        <dbReference type="ARBA" id="ARBA00034099"/>
    </source>
</evidence>
<gene>
    <name evidence="19" type="primary">LOC136082374</name>
</gene>
<evidence type="ECO:0000256" key="12">
    <source>
        <dbReference type="ARBA" id="ARBA00023303"/>
    </source>
</evidence>